<gene>
    <name evidence="2" type="ORF">Aam_047_039</name>
</gene>
<proteinExistence type="predicted"/>
<evidence type="ECO:0000256" key="1">
    <source>
        <dbReference type="SAM" id="SignalP"/>
    </source>
</evidence>
<accession>A0A0D6PGX3</accession>
<dbReference type="EMBL" id="BANC01000046">
    <property type="protein sequence ID" value="GAN80458.1"/>
    <property type="molecule type" value="Genomic_DNA"/>
</dbReference>
<dbReference type="STRING" id="1120923.SAMN02746095_01689"/>
<evidence type="ECO:0000313" key="2">
    <source>
        <dbReference type="EMBL" id="GAN80458.1"/>
    </source>
</evidence>
<name>A0A0D6PGX3_9PROT</name>
<dbReference type="RefSeq" id="WP_048878869.1">
    <property type="nucleotide sequence ID" value="NZ_BANC01000046.1"/>
</dbReference>
<feature type="chain" id="PRO_5030005931" evidence="1">
    <location>
        <begin position="25"/>
        <end position="81"/>
    </location>
</feature>
<dbReference type="Proteomes" id="UP000032668">
    <property type="component" value="Unassembled WGS sequence"/>
</dbReference>
<keyword evidence="3" id="KW-1185">Reference proteome</keyword>
<feature type="signal peptide" evidence="1">
    <location>
        <begin position="1"/>
        <end position="24"/>
    </location>
</feature>
<comment type="caution">
    <text evidence="2">The sequence shown here is derived from an EMBL/GenBank/DDBJ whole genome shotgun (WGS) entry which is preliminary data.</text>
</comment>
<keyword evidence="1" id="KW-0732">Signal</keyword>
<reference evidence="2 3" key="1">
    <citation type="submission" date="2012-11" db="EMBL/GenBank/DDBJ databases">
        <title>Whole genome sequence of Acidocella aminolytica 101 = DSM 11237.</title>
        <authorList>
            <person name="Azuma Y."/>
            <person name="Higashiura N."/>
            <person name="Hirakawa H."/>
            <person name="Matsushita K."/>
        </authorList>
    </citation>
    <scope>NUCLEOTIDE SEQUENCE [LARGE SCALE GENOMIC DNA]</scope>
    <source>
        <strain evidence="3">101 / DSM 11237</strain>
    </source>
</reference>
<organism evidence="2 3">
    <name type="scientific">Acidocella aminolytica 101 = DSM 11237</name>
    <dbReference type="NCBI Taxonomy" id="1120923"/>
    <lineage>
        <taxon>Bacteria</taxon>
        <taxon>Pseudomonadati</taxon>
        <taxon>Pseudomonadota</taxon>
        <taxon>Alphaproteobacteria</taxon>
        <taxon>Acetobacterales</taxon>
        <taxon>Acidocellaceae</taxon>
        <taxon>Acidocella</taxon>
    </lineage>
</organism>
<protein>
    <submittedName>
        <fullName evidence="2">Uncharacterized protein</fullName>
    </submittedName>
</protein>
<dbReference type="AlphaFoldDB" id="A0A0D6PGX3"/>
<evidence type="ECO:0000313" key="3">
    <source>
        <dbReference type="Proteomes" id="UP000032668"/>
    </source>
</evidence>
<sequence length="81" mass="8312">MSRFGKFLSAAVLAASLAPFAAHARPADVNTAAPAQHLVRVSNTQSQHGRLAENSKVPATFVIAPTASAFANSTPHNCVSG</sequence>